<organism evidence="2">
    <name type="scientific">Arundo donax</name>
    <name type="common">Giant reed</name>
    <name type="synonym">Donax arundinaceus</name>
    <dbReference type="NCBI Taxonomy" id="35708"/>
    <lineage>
        <taxon>Eukaryota</taxon>
        <taxon>Viridiplantae</taxon>
        <taxon>Streptophyta</taxon>
        <taxon>Embryophyta</taxon>
        <taxon>Tracheophyta</taxon>
        <taxon>Spermatophyta</taxon>
        <taxon>Magnoliopsida</taxon>
        <taxon>Liliopsida</taxon>
        <taxon>Poales</taxon>
        <taxon>Poaceae</taxon>
        <taxon>PACMAD clade</taxon>
        <taxon>Arundinoideae</taxon>
        <taxon>Arundineae</taxon>
        <taxon>Arundo</taxon>
    </lineage>
</organism>
<sequence length="153" mass="16231">MPQENSVSSEALSFHLHRSARCQRGRHCRPSSPGKCNRDPRTCSAPGSPASSPPASGSRTCPAAGSWAARARALSARGCARRPGRRGSPWSRWGSASASDCPLFFSSSGGRPPKCRSSAGWPRGGRQRRLQSRPTSSGQEPSSSSLSSNRRNP</sequence>
<accession>A0A0A9DR63</accession>
<reference evidence="2" key="2">
    <citation type="journal article" date="2015" name="Data Brief">
        <title>Shoot transcriptome of the giant reed, Arundo donax.</title>
        <authorList>
            <person name="Barrero R.A."/>
            <person name="Guerrero F.D."/>
            <person name="Moolhuijzen P."/>
            <person name="Goolsby J.A."/>
            <person name="Tidwell J."/>
            <person name="Bellgard S.E."/>
            <person name="Bellgard M.I."/>
        </authorList>
    </citation>
    <scope>NUCLEOTIDE SEQUENCE</scope>
    <source>
        <tissue evidence="2">Shoot tissue taken approximately 20 cm above the soil surface</tissue>
    </source>
</reference>
<proteinExistence type="predicted"/>
<feature type="compositionally biased region" description="Low complexity" evidence="1">
    <location>
        <begin position="132"/>
        <end position="153"/>
    </location>
</feature>
<dbReference type="AlphaFoldDB" id="A0A0A9DR63"/>
<reference evidence="2" key="1">
    <citation type="submission" date="2014-09" db="EMBL/GenBank/DDBJ databases">
        <authorList>
            <person name="Magalhaes I.L.F."/>
            <person name="Oliveira U."/>
            <person name="Santos F.R."/>
            <person name="Vidigal T.H.D.A."/>
            <person name="Brescovit A.D."/>
            <person name="Santos A.J."/>
        </authorList>
    </citation>
    <scope>NUCLEOTIDE SEQUENCE</scope>
    <source>
        <tissue evidence="2">Shoot tissue taken approximately 20 cm above the soil surface</tissue>
    </source>
</reference>
<evidence type="ECO:0000313" key="2">
    <source>
        <dbReference type="EMBL" id="JAD88120.1"/>
    </source>
</evidence>
<protein>
    <submittedName>
        <fullName evidence="2">Uncharacterized protein</fullName>
    </submittedName>
</protein>
<feature type="compositionally biased region" description="Low complexity" evidence="1">
    <location>
        <begin position="44"/>
        <end position="78"/>
    </location>
</feature>
<feature type="compositionally biased region" description="Low complexity" evidence="1">
    <location>
        <begin position="86"/>
        <end position="99"/>
    </location>
</feature>
<feature type="region of interest" description="Disordered" evidence="1">
    <location>
        <begin position="19"/>
        <end position="153"/>
    </location>
</feature>
<dbReference type="EMBL" id="GBRH01209775">
    <property type="protein sequence ID" value="JAD88120.1"/>
    <property type="molecule type" value="Transcribed_RNA"/>
</dbReference>
<name>A0A0A9DR63_ARUDO</name>
<feature type="compositionally biased region" description="Basic residues" evidence="1">
    <location>
        <begin position="19"/>
        <end position="29"/>
    </location>
</feature>
<evidence type="ECO:0000256" key="1">
    <source>
        <dbReference type="SAM" id="MobiDB-lite"/>
    </source>
</evidence>